<proteinExistence type="predicted"/>
<keyword evidence="3" id="KW-1185">Reference proteome</keyword>
<dbReference type="Proteomes" id="UP000464178">
    <property type="component" value="Chromosome"/>
</dbReference>
<dbReference type="KEGG" id="gms:SOIL9_30260"/>
<evidence type="ECO:0000256" key="1">
    <source>
        <dbReference type="SAM" id="Phobius"/>
    </source>
</evidence>
<organism evidence="2 3">
    <name type="scientific">Gemmata massiliana</name>
    <dbReference type="NCBI Taxonomy" id="1210884"/>
    <lineage>
        <taxon>Bacteria</taxon>
        <taxon>Pseudomonadati</taxon>
        <taxon>Planctomycetota</taxon>
        <taxon>Planctomycetia</taxon>
        <taxon>Gemmatales</taxon>
        <taxon>Gemmataceae</taxon>
        <taxon>Gemmata</taxon>
    </lineage>
</organism>
<protein>
    <submittedName>
        <fullName evidence="2">Uncharacterized protein</fullName>
    </submittedName>
</protein>
<dbReference type="EMBL" id="LR593886">
    <property type="protein sequence ID" value="VTR94688.1"/>
    <property type="molecule type" value="Genomic_DNA"/>
</dbReference>
<keyword evidence="1" id="KW-1133">Transmembrane helix</keyword>
<name>A0A6P2CZX9_9BACT</name>
<evidence type="ECO:0000313" key="3">
    <source>
        <dbReference type="Proteomes" id="UP000464178"/>
    </source>
</evidence>
<reference evidence="2 3" key="1">
    <citation type="submission" date="2019-05" db="EMBL/GenBank/DDBJ databases">
        <authorList>
            <consortium name="Science for Life Laboratories"/>
        </authorList>
    </citation>
    <scope>NUCLEOTIDE SEQUENCE [LARGE SCALE GENOMIC DNA]</scope>
    <source>
        <strain evidence="2">Soil9</strain>
    </source>
</reference>
<feature type="transmembrane region" description="Helical" evidence="1">
    <location>
        <begin position="80"/>
        <end position="99"/>
    </location>
</feature>
<sequence>MPGYHDVYVLARERSAAVTIRFLAEFAPNGQASADEYQFPEYSDRPTVVFSTAAEAIRYCESHPRAEQRFYFRNPKGAPAHAMLFFTGDGGLILGLSVVRGRKKALSQLKEHAGSDIGYITFESPPVETVAEFRRVVATFNC</sequence>
<evidence type="ECO:0000313" key="2">
    <source>
        <dbReference type="EMBL" id="VTR94688.1"/>
    </source>
</evidence>
<accession>A0A6P2CZX9</accession>
<keyword evidence="1" id="KW-0812">Transmembrane</keyword>
<dbReference type="AlphaFoldDB" id="A0A6P2CZX9"/>
<keyword evidence="1" id="KW-0472">Membrane</keyword>
<gene>
    <name evidence="2" type="ORF">SOIL9_30260</name>
</gene>